<dbReference type="Proteomes" id="UP000059188">
    <property type="component" value="Unassembled WGS sequence"/>
</dbReference>
<reference evidence="1 2" key="1">
    <citation type="submission" date="2014-11" db="EMBL/GenBank/DDBJ databases">
        <authorList>
            <person name="Wibberg Daniel"/>
        </authorList>
    </citation>
    <scope>NUCLEOTIDE SEQUENCE [LARGE SCALE GENOMIC DNA]</scope>
    <source>
        <strain evidence="1">Rhizoctonia solani AG1-IB 7/3/14</strain>
    </source>
</reference>
<gene>
    <name evidence="1" type="ORF">RSOLAG1IB_06802</name>
</gene>
<dbReference type="EMBL" id="LN679114">
    <property type="protein sequence ID" value="CEL54092.1"/>
    <property type="molecule type" value="Genomic_DNA"/>
</dbReference>
<keyword evidence="2" id="KW-1185">Reference proteome</keyword>
<accession>A0A0B7FD25</accession>
<organism evidence="1 2">
    <name type="scientific">Thanatephorus cucumeris (strain AG1-IB / isolate 7/3/14)</name>
    <name type="common">Lettuce bottom rot fungus</name>
    <name type="synonym">Rhizoctonia solani</name>
    <dbReference type="NCBI Taxonomy" id="1108050"/>
    <lineage>
        <taxon>Eukaryota</taxon>
        <taxon>Fungi</taxon>
        <taxon>Dikarya</taxon>
        <taxon>Basidiomycota</taxon>
        <taxon>Agaricomycotina</taxon>
        <taxon>Agaricomycetes</taxon>
        <taxon>Cantharellales</taxon>
        <taxon>Ceratobasidiaceae</taxon>
        <taxon>Rhizoctonia</taxon>
        <taxon>Rhizoctonia solani AG-1</taxon>
    </lineage>
</organism>
<evidence type="ECO:0000313" key="2">
    <source>
        <dbReference type="Proteomes" id="UP000059188"/>
    </source>
</evidence>
<proteinExistence type="predicted"/>
<dbReference type="AlphaFoldDB" id="A0A0B7FD25"/>
<protein>
    <submittedName>
        <fullName evidence="1">Uncharacterized protein</fullName>
    </submittedName>
</protein>
<evidence type="ECO:0000313" key="1">
    <source>
        <dbReference type="EMBL" id="CEL54092.1"/>
    </source>
</evidence>
<name>A0A0B7FD25_THACB</name>
<sequence>MLTTYTCTTSCPFVLLQPNSSPPYLGLLSSKYGEVFITVRVCTGARGGARAGTQVQGGGERLRTRPRDCLSFTTDHTHVVLSVYRLVFVSHPPSLCRE</sequence>